<evidence type="ECO:0000313" key="10">
    <source>
        <dbReference type="EMBL" id="KAK2159057.1"/>
    </source>
</evidence>
<name>A0AAD9JTM7_9ANNE</name>
<dbReference type="InterPro" id="IPR001611">
    <property type="entry name" value="Leu-rich_rpt"/>
</dbReference>
<dbReference type="InterPro" id="IPR003591">
    <property type="entry name" value="Leu-rich_rpt_typical-subtyp"/>
</dbReference>
<dbReference type="Proteomes" id="UP001208570">
    <property type="component" value="Unassembled WGS sequence"/>
</dbReference>
<evidence type="ECO:0000256" key="5">
    <source>
        <dbReference type="ARBA" id="ARBA00022737"/>
    </source>
</evidence>
<dbReference type="InterPro" id="IPR032675">
    <property type="entry name" value="LRR_dom_sf"/>
</dbReference>
<dbReference type="SUPFAM" id="SSF52058">
    <property type="entry name" value="L domain-like"/>
    <property type="match status" value="2"/>
</dbReference>
<sequence>MYRIDIVSRLWLIAILTSPHLDPSHSVELVPCDRGMDQSLDGLHLDCSNRNLKELPRHLGNTNVVSIDLSKNILKTLERIDFRRLSSIRKLNISACSIEKVSSSAFQDLVLLEELDMKNNPVVGSGLPHGLFTPLPKLRRLFVSASYTSTSDMIHWEELSNLTEIILTPRSNNSFKHVAALPNLRKAYFIYCSFCSVLTPVIMRAFRNTTITEIAFIACGISRIEDGTFDGLSSLEVLNLADNSQLKGDDVIDALSTSTGVTVKTLILDLVGSESSLFIAGLHEHPSCRPAWKHLRKLSVRGTNIVAINSRFQNCLPNLEAIAFGFNTIAKCGNGFTQCLYFLLQTLLHLRYIDMAYFMVSDTPGLEIISGYQKSSNWVKLNEDYFPSFREYTSEICNPHTGQSTLTVPVNNTCHYVPFPPCLMYIKADHWFRNLFVNSNPMYCIQFGNNMLKYLNVSSRFSAETELLGLYGTILGLSSLRTVDLSGFGLLFVNFDLLRNLPSLEIFNLARNVLGHKQLPSFPRQSRLQELNMASNYIREFPADMFVNLVALQRLDISNNQLKNVLFEFPPHLKFLDLSGNLLASFDTNTQLMMNALPSLVLHLNHNPFQCDCPETSFIEWFQNTVTNITNRENITCQQGISTYHIITIRTSLLEIKCGLTVNVVVVSCVVSSVVILMATLTIIIYR</sequence>
<dbReference type="GO" id="GO:0007165">
    <property type="term" value="P:signal transduction"/>
    <property type="evidence" value="ECO:0007669"/>
    <property type="project" value="TreeGrafter"/>
</dbReference>
<feature type="transmembrane region" description="Helical" evidence="9">
    <location>
        <begin position="660"/>
        <end position="686"/>
    </location>
</feature>
<evidence type="ECO:0000256" key="2">
    <source>
        <dbReference type="ARBA" id="ARBA00022614"/>
    </source>
</evidence>
<keyword evidence="6 9" id="KW-1133">Transmembrane helix</keyword>
<keyword evidence="8" id="KW-0325">Glycoprotein</keyword>
<keyword evidence="5" id="KW-0677">Repeat</keyword>
<evidence type="ECO:0000256" key="3">
    <source>
        <dbReference type="ARBA" id="ARBA00022692"/>
    </source>
</evidence>
<evidence type="ECO:0000256" key="9">
    <source>
        <dbReference type="SAM" id="Phobius"/>
    </source>
</evidence>
<dbReference type="SMART" id="SM00369">
    <property type="entry name" value="LRR_TYP"/>
    <property type="match status" value="5"/>
</dbReference>
<keyword evidence="11" id="KW-1185">Reference proteome</keyword>
<dbReference type="PANTHER" id="PTHR24365:SF541">
    <property type="entry name" value="PROTEIN TOLL-RELATED"/>
    <property type="match status" value="1"/>
</dbReference>
<protein>
    <submittedName>
        <fullName evidence="10">Uncharacterized protein</fullName>
    </submittedName>
</protein>
<evidence type="ECO:0000256" key="6">
    <source>
        <dbReference type="ARBA" id="ARBA00022989"/>
    </source>
</evidence>
<evidence type="ECO:0000313" key="11">
    <source>
        <dbReference type="Proteomes" id="UP001208570"/>
    </source>
</evidence>
<comment type="subcellular location">
    <subcellularLocation>
        <location evidence="1">Membrane</location>
        <topology evidence="1">Single-pass membrane protein</topology>
    </subcellularLocation>
</comment>
<dbReference type="EMBL" id="JAODUP010000159">
    <property type="protein sequence ID" value="KAK2159057.1"/>
    <property type="molecule type" value="Genomic_DNA"/>
</dbReference>
<gene>
    <name evidence="10" type="ORF">LSH36_159g01023</name>
</gene>
<keyword evidence="7 9" id="KW-0472">Membrane</keyword>
<accession>A0AAD9JTM7</accession>
<keyword evidence="4" id="KW-0732">Signal</keyword>
<dbReference type="AlphaFoldDB" id="A0AAD9JTM7"/>
<dbReference type="GO" id="GO:0038023">
    <property type="term" value="F:signaling receptor activity"/>
    <property type="evidence" value="ECO:0007669"/>
    <property type="project" value="TreeGrafter"/>
</dbReference>
<evidence type="ECO:0000256" key="8">
    <source>
        <dbReference type="ARBA" id="ARBA00023180"/>
    </source>
</evidence>
<dbReference type="PANTHER" id="PTHR24365">
    <property type="entry name" value="TOLL-LIKE RECEPTOR"/>
    <property type="match status" value="1"/>
</dbReference>
<dbReference type="GO" id="GO:0005886">
    <property type="term" value="C:plasma membrane"/>
    <property type="evidence" value="ECO:0007669"/>
    <property type="project" value="TreeGrafter"/>
</dbReference>
<evidence type="ECO:0000256" key="1">
    <source>
        <dbReference type="ARBA" id="ARBA00004167"/>
    </source>
</evidence>
<dbReference type="Gene3D" id="3.80.10.10">
    <property type="entry name" value="Ribonuclease Inhibitor"/>
    <property type="match status" value="3"/>
</dbReference>
<comment type="caution">
    <text evidence="10">The sequence shown here is derived from an EMBL/GenBank/DDBJ whole genome shotgun (WGS) entry which is preliminary data.</text>
</comment>
<evidence type="ECO:0000256" key="4">
    <source>
        <dbReference type="ARBA" id="ARBA00022729"/>
    </source>
</evidence>
<reference evidence="10" key="1">
    <citation type="journal article" date="2023" name="Mol. Biol. Evol.">
        <title>Third-Generation Sequencing Reveals the Adaptive Role of the Epigenome in Three Deep-Sea Polychaetes.</title>
        <authorList>
            <person name="Perez M."/>
            <person name="Aroh O."/>
            <person name="Sun Y."/>
            <person name="Lan Y."/>
            <person name="Juniper S.K."/>
            <person name="Young C.R."/>
            <person name="Angers B."/>
            <person name="Qian P.Y."/>
        </authorList>
    </citation>
    <scope>NUCLEOTIDE SEQUENCE</scope>
    <source>
        <strain evidence="10">P08H-3</strain>
    </source>
</reference>
<keyword evidence="3 9" id="KW-0812">Transmembrane</keyword>
<dbReference type="PROSITE" id="PS51450">
    <property type="entry name" value="LRR"/>
    <property type="match status" value="1"/>
</dbReference>
<organism evidence="10 11">
    <name type="scientific">Paralvinella palmiformis</name>
    <dbReference type="NCBI Taxonomy" id="53620"/>
    <lineage>
        <taxon>Eukaryota</taxon>
        <taxon>Metazoa</taxon>
        <taxon>Spiralia</taxon>
        <taxon>Lophotrochozoa</taxon>
        <taxon>Annelida</taxon>
        <taxon>Polychaeta</taxon>
        <taxon>Sedentaria</taxon>
        <taxon>Canalipalpata</taxon>
        <taxon>Terebellida</taxon>
        <taxon>Terebelliformia</taxon>
        <taxon>Alvinellidae</taxon>
        <taxon>Paralvinella</taxon>
    </lineage>
</organism>
<evidence type="ECO:0000256" key="7">
    <source>
        <dbReference type="ARBA" id="ARBA00023136"/>
    </source>
</evidence>
<proteinExistence type="predicted"/>
<dbReference type="Pfam" id="PF13855">
    <property type="entry name" value="LRR_8"/>
    <property type="match status" value="2"/>
</dbReference>
<keyword evidence="2" id="KW-0433">Leucine-rich repeat</keyword>